<dbReference type="PANTHER" id="PTHR47666:SF5">
    <property type="entry name" value="TBC1 DOMAIN FAMILY MEMBER 9B"/>
    <property type="match status" value="1"/>
</dbReference>
<dbReference type="Ensembl" id="ENSSAUT00010006387.1">
    <property type="protein sequence ID" value="ENSSAUP00010005932.1"/>
    <property type="gene ID" value="ENSSAUG00010002769.1"/>
</dbReference>
<dbReference type="InterPro" id="IPR036014">
    <property type="entry name" value="TCB1D9/TCB1D9B_PH-GRAM1"/>
</dbReference>
<reference evidence="15" key="2">
    <citation type="submission" date="2025-08" db="UniProtKB">
        <authorList>
            <consortium name="Ensembl"/>
        </authorList>
    </citation>
    <scope>IDENTIFICATION</scope>
</reference>
<dbReference type="CTD" id="23061"/>
<keyword evidence="7" id="KW-0106">Calcium</keyword>
<evidence type="ECO:0000256" key="4">
    <source>
        <dbReference type="ARBA" id="ARBA00022692"/>
    </source>
</evidence>
<protein>
    <recommendedName>
        <fullName evidence="11">TBC1 domain family member 9B</fullName>
    </recommendedName>
</protein>
<dbReference type="Proteomes" id="UP000472265">
    <property type="component" value="Chromosome 18"/>
</dbReference>
<dbReference type="Gene3D" id="1.10.238.10">
    <property type="entry name" value="EF-hand"/>
    <property type="match status" value="1"/>
</dbReference>
<evidence type="ECO:0000256" key="5">
    <source>
        <dbReference type="ARBA" id="ARBA00022723"/>
    </source>
</evidence>
<dbReference type="PROSITE" id="PS00018">
    <property type="entry name" value="EF_HAND_1"/>
    <property type="match status" value="1"/>
</dbReference>
<dbReference type="FunFam" id="2.30.29.30:FF:000013">
    <property type="entry name" value="Putative TBC1 domain family member 8B"/>
    <property type="match status" value="1"/>
</dbReference>
<dbReference type="Gene3D" id="1.10.472.80">
    <property type="entry name" value="Ypt/Rab-GAP domain of gyp1p, domain 3"/>
    <property type="match status" value="1"/>
</dbReference>
<dbReference type="FunFam" id="1.10.8.270:FF:000002">
    <property type="entry name" value="TBC1 domain family member 9B"/>
    <property type="match status" value="1"/>
</dbReference>
<name>A0A671TZ70_SPAAU</name>
<dbReference type="FunFam" id="1.10.472.80:FF:000033">
    <property type="entry name" value="TBC1 domain family member 9B isoform X1"/>
    <property type="match status" value="1"/>
</dbReference>
<evidence type="ECO:0000313" key="16">
    <source>
        <dbReference type="Proteomes" id="UP000472265"/>
    </source>
</evidence>
<evidence type="ECO:0000256" key="3">
    <source>
        <dbReference type="ARBA" id="ARBA00022553"/>
    </source>
</evidence>
<dbReference type="InterPro" id="IPR002048">
    <property type="entry name" value="EF_hand_dom"/>
</dbReference>
<evidence type="ECO:0000256" key="12">
    <source>
        <dbReference type="SAM" id="MobiDB-lite"/>
    </source>
</evidence>
<evidence type="ECO:0000313" key="15">
    <source>
        <dbReference type="Ensembl" id="ENSSAUP00010005932.1"/>
    </source>
</evidence>
<evidence type="ECO:0000256" key="11">
    <source>
        <dbReference type="ARBA" id="ARBA00067403"/>
    </source>
</evidence>
<dbReference type="Pfam" id="PF00566">
    <property type="entry name" value="RabGAP-TBC"/>
    <property type="match status" value="1"/>
</dbReference>
<keyword evidence="9" id="KW-0472">Membrane</keyword>
<dbReference type="GO" id="GO:0016020">
    <property type="term" value="C:membrane"/>
    <property type="evidence" value="ECO:0007669"/>
    <property type="project" value="UniProtKB-SubCell"/>
</dbReference>
<dbReference type="GeneID" id="115568515"/>
<dbReference type="InterPro" id="IPR011992">
    <property type="entry name" value="EF-hand-dom_pair"/>
</dbReference>
<dbReference type="PROSITE" id="PS50086">
    <property type="entry name" value="TBC_RABGAP"/>
    <property type="match status" value="1"/>
</dbReference>
<keyword evidence="2" id="KW-0343">GTPase activation</keyword>
<dbReference type="SMART" id="SM00164">
    <property type="entry name" value="TBC"/>
    <property type="match status" value="1"/>
</dbReference>
<evidence type="ECO:0000256" key="1">
    <source>
        <dbReference type="ARBA" id="ARBA00004167"/>
    </source>
</evidence>
<keyword evidence="4" id="KW-0812">Transmembrane</keyword>
<evidence type="ECO:0000256" key="9">
    <source>
        <dbReference type="ARBA" id="ARBA00023136"/>
    </source>
</evidence>
<dbReference type="GO" id="GO:0005509">
    <property type="term" value="F:calcium ion binding"/>
    <property type="evidence" value="ECO:0007669"/>
    <property type="project" value="InterPro"/>
</dbReference>
<keyword evidence="5" id="KW-0479">Metal-binding</keyword>
<dbReference type="SMART" id="SM00568">
    <property type="entry name" value="GRAM"/>
    <property type="match status" value="2"/>
</dbReference>
<dbReference type="SUPFAM" id="SSF47923">
    <property type="entry name" value="Ypt/Rab-GAP domain of gyp1p"/>
    <property type="match status" value="2"/>
</dbReference>
<dbReference type="InterPro" id="IPR018247">
    <property type="entry name" value="EF_Hand_1_Ca_BS"/>
</dbReference>
<feature type="region of interest" description="Disordered" evidence="12">
    <location>
        <begin position="402"/>
        <end position="424"/>
    </location>
</feature>
<dbReference type="AlphaFoldDB" id="A0A671TZ70"/>
<dbReference type="InterPro" id="IPR004182">
    <property type="entry name" value="GRAM"/>
</dbReference>
<dbReference type="Gene3D" id="1.10.8.270">
    <property type="entry name" value="putative rabgap domain of human tbc1 domain family member 14 like domains"/>
    <property type="match status" value="1"/>
</dbReference>
<feature type="region of interest" description="Disordered" evidence="12">
    <location>
        <begin position="1035"/>
        <end position="1099"/>
    </location>
</feature>
<evidence type="ECO:0000259" key="13">
    <source>
        <dbReference type="PROSITE" id="PS50086"/>
    </source>
</evidence>
<dbReference type="SUPFAM" id="SSF47473">
    <property type="entry name" value="EF-hand"/>
    <property type="match status" value="1"/>
</dbReference>
<dbReference type="RefSeq" id="XP_030251709.1">
    <property type="nucleotide sequence ID" value="XM_030395849.1"/>
</dbReference>
<feature type="compositionally biased region" description="Low complexity" evidence="12">
    <location>
        <begin position="415"/>
        <end position="424"/>
    </location>
</feature>
<dbReference type="PROSITE" id="PS50222">
    <property type="entry name" value="EF_HAND_2"/>
    <property type="match status" value="1"/>
</dbReference>
<accession>A0A671TZ70</accession>
<sequence>MWINPEEVLLAGALWVSERANPFFILQRRRGHGRGGGLSGLLVGTLDVVLDSSARVAPYRILLQTADSQIYWNVACGSSRREITDHWEWLESNLLQTISIFDNDEDVTTFVKGKISGIIAEENRPKQGEDQEEDCGKFREAELKMRRLFGMPDEEKLVNYYSCSYWKGRVPRQGWLYLSVNHLCFYSFLLGKEVTLVVQWMEVTQLEKNATLVFPESVRVSTRHTEHFFSMFLNINDTFKLMEQLANIAMRQLLDNEAFAADRSLPKPSKTLKNVSALKRDFDARAKNERYRTMFRLTQDERLDGHTDCTLWTPFAKMHVVGQLFISNNYICFNSREEDLCQLIIPLREVSIVEKADSSSVLPCPVSISTKNKMNFLFANLKDRDFLVQRISDFLQRTPDNSWGDTSPLSPIGHSASSSASSAESESVHRGRQYHLGLPTASQGLLQLYHRNAPEDLGPKAMKEKMKEEAWNIHFSEFGRGVCMYRTSRTRELILNGIPERLRGELWLLFSGAQNEMATHPGYYGDLVEQAMGMCSLATEEIERDLHRSMPEHRAFQNETGIAALRRVLTSYAHRNPGIGYCQAMNIVTSVLLLYCPEEEAFWLLVALCERMLPDYYNTRVVGALVDQGVFEDLTRAFLPLLYEHMQELGVISTISLSWFLTLFLSVMPFDSAVLLVDCFFYEGIKVIFQVALAVLHDNMDALLSCSDEGEAMTILGRYLDNVVNKQTVAPPIPHLHALLTSGDDPPPEIDIFDLIKSSYEKFGTLRSDVIEQMRFKQRLKVIQSLEDTAKRSVVRAMMTESAFSIEELEELYCLFKSKHMTSCYWGSSSSAAERHDPSLPYLEQYRIDPVQFTQLFTVLAPWVCGGHTTTLSARLFRLLDQNQDGLVNFKEFITGLSGMYHGDMTEKLKLLYKLHLPPALCPEEAESALEATHFFTQDVPRGDEEKDGGGDSEEKKEEKVKDYRYYLRMWAKEKEPKSETIKDLPRMNQEQFIDLCKTLYNMFSEEPLEQQLYHSIATVASLLLRIGEVGKKFNNGSKKSDSAAAQAPPPDPQREESDESQVCQALADAQLEPAGPQTSEEETKDDTSVSSNSVVSSGSLQCEDITDDTVLIGGGEQRRGSVLDVDWSITFEQVLASLLTEPPLVDYFERKRDIQIKMAACKAQRAVERQTSSTSDHELSQHSI</sequence>
<feature type="domain" description="EF-hand" evidence="14">
    <location>
        <begin position="868"/>
        <end position="903"/>
    </location>
</feature>
<evidence type="ECO:0000256" key="8">
    <source>
        <dbReference type="ARBA" id="ARBA00022989"/>
    </source>
</evidence>
<comment type="subcellular location">
    <subcellularLocation>
        <location evidence="1">Membrane</location>
        <topology evidence="1">Single-pass membrane protein</topology>
    </subcellularLocation>
</comment>
<gene>
    <name evidence="15" type="primary">TBC1D9B</name>
    <name evidence="15" type="synonym">tbc1d9b</name>
</gene>
<dbReference type="GeneTree" id="ENSGT00940000158554"/>
<keyword evidence="6" id="KW-0677">Repeat</keyword>
<dbReference type="Gene3D" id="2.30.29.30">
    <property type="entry name" value="Pleckstrin-homology domain (PH domain)/Phosphotyrosine-binding domain (PTB)"/>
    <property type="match status" value="2"/>
</dbReference>
<dbReference type="GO" id="GO:0003008">
    <property type="term" value="P:system process"/>
    <property type="evidence" value="ECO:0007669"/>
    <property type="project" value="UniProtKB-ARBA"/>
</dbReference>
<feature type="domain" description="Rab-GAP TBC" evidence="13">
    <location>
        <begin position="497"/>
        <end position="684"/>
    </location>
</feature>
<keyword evidence="3" id="KW-0597">Phosphoprotein</keyword>
<feature type="compositionally biased region" description="Low complexity" evidence="12">
    <location>
        <begin position="1089"/>
        <end position="1099"/>
    </location>
</feature>
<evidence type="ECO:0000259" key="14">
    <source>
        <dbReference type="PROSITE" id="PS50222"/>
    </source>
</evidence>
<dbReference type="FunFam" id="1.10.238.10:FF:000130">
    <property type="entry name" value="TBC1 domain family member 9B isoform X1"/>
    <property type="match status" value="1"/>
</dbReference>
<dbReference type="InterPro" id="IPR035969">
    <property type="entry name" value="Rab-GAP_TBC_sf"/>
</dbReference>
<reference evidence="15" key="1">
    <citation type="submission" date="2021-04" db="EMBL/GenBank/DDBJ databases">
        <authorList>
            <consortium name="Wellcome Sanger Institute Data Sharing"/>
        </authorList>
    </citation>
    <scope>NUCLEOTIDE SEQUENCE [LARGE SCALE GENOMIC DNA]</scope>
</reference>
<organism evidence="15 16">
    <name type="scientific">Sparus aurata</name>
    <name type="common">Gilthead sea bream</name>
    <dbReference type="NCBI Taxonomy" id="8175"/>
    <lineage>
        <taxon>Eukaryota</taxon>
        <taxon>Metazoa</taxon>
        <taxon>Chordata</taxon>
        <taxon>Craniata</taxon>
        <taxon>Vertebrata</taxon>
        <taxon>Euteleostomi</taxon>
        <taxon>Actinopterygii</taxon>
        <taxon>Neopterygii</taxon>
        <taxon>Teleostei</taxon>
        <taxon>Neoteleostei</taxon>
        <taxon>Acanthomorphata</taxon>
        <taxon>Eupercaria</taxon>
        <taxon>Spariformes</taxon>
        <taxon>Sparidae</taxon>
        <taxon>Sparus</taxon>
    </lineage>
</organism>
<evidence type="ECO:0000256" key="7">
    <source>
        <dbReference type="ARBA" id="ARBA00022837"/>
    </source>
</evidence>
<evidence type="ECO:0000256" key="6">
    <source>
        <dbReference type="ARBA" id="ARBA00022737"/>
    </source>
</evidence>
<keyword evidence="8" id="KW-1133">Transmembrane helix</keyword>
<dbReference type="GO" id="GO:0005096">
    <property type="term" value="F:GTPase activator activity"/>
    <property type="evidence" value="ECO:0007669"/>
    <property type="project" value="UniProtKB-KW"/>
</dbReference>
<comment type="function">
    <text evidence="10">May act as a GTPase-activating protein for Rab family protein(s).</text>
</comment>
<dbReference type="InterPro" id="IPR011993">
    <property type="entry name" value="PH-like_dom_sf"/>
</dbReference>
<dbReference type="InterPro" id="IPR036017">
    <property type="entry name" value="TCB1D9/TCB1D9B_PH-GRAM2"/>
</dbReference>
<dbReference type="CDD" id="cd13354">
    <property type="entry name" value="PH-GRAM2_TCB1D9_TCB1D9B"/>
    <property type="match status" value="1"/>
</dbReference>
<dbReference type="PANTHER" id="PTHR47666">
    <property type="entry name" value="PROTEIN VASCULAR ASSOCIATED DEATH 1, CHLOROPLASTIC"/>
    <property type="match status" value="1"/>
</dbReference>
<evidence type="ECO:0000256" key="2">
    <source>
        <dbReference type="ARBA" id="ARBA00022468"/>
    </source>
</evidence>
<dbReference type="FunFam" id="2.30.29.30:FF:000041">
    <property type="entry name" value="TBC1 domain family member 9 isoform X1"/>
    <property type="match status" value="1"/>
</dbReference>
<evidence type="ECO:0000256" key="10">
    <source>
        <dbReference type="ARBA" id="ARBA00043879"/>
    </source>
</evidence>
<reference evidence="15" key="3">
    <citation type="submission" date="2025-09" db="UniProtKB">
        <authorList>
            <consortium name="Ensembl"/>
        </authorList>
    </citation>
    <scope>IDENTIFICATION</scope>
</reference>
<dbReference type="CDD" id="cd13351">
    <property type="entry name" value="PH-GRAM1_TCB1D9_TCB1D9B"/>
    <property type="match status" value="1"/>
</dbReference>
<dbReference type="Pfam" id="PF02893">
    <property type="entry name" value="GRAM"/>
    <property type="match status" value="2"/>
</dbReference>
<proteinExistence type="predicted"/>
<dbReference type="InterPro" id="IPR000195">
    <property type="entry name" value="Rab-GAP-TBC_dom"/>
</dbReference>
<keyword evidence="16" id="KW-1185">Reference proteome</keyword>